<evidence type="ECO:0000259" key="3">
    <source>
        <dbReference type="Pfam" id="PF22622"/>
    </source>
</evidence>
<dbReference type="SUPFAM" id="SSF54637">
    <property type="entry name" value="Thioesterase/thiol ester dehydrase-isomerase"/>
    <property type="match status" value="2"/>
</dbReference>
<evidence type="ECO:0000313" key="7">
    <source>
        <dbReference type="Proteomes" id="UP000180043"/>
    </source>
</evidence>
<dbReference type="EMBL" id="MLIQ01000023">
    <property type="protein sequence ID" value="OHU51332.1"/>
    <property type="molecule type" value="Genomic_DNA"/>
</dbReference>
<dbReference type="Pfam" id="PF01575">
    <property type="entry name" value="MaoC_dehydratas"/>
    <property type="match status" value="1"/>
</dbReference>
<evidence type="ECO:0000259" key="2">
    <source>
        <dbReference type="Pfam" id="PF01575"/>
    </source>
</evidence>
<evidence type="ECO:0000313" key="5">
    <source>
        <dbReference type="EMBL" id="OHU79980.1"/>
    </source>
</evidence>
<dbReference type="EMBL" id="MLIS01000001">
    <property type="protein sequence ID" value="OHU79980.1"/>
    <property type="molecule type" value="Genomic_DNA"/>
</dbReference>
<evidence type="ECO:0000313" key="6">
    <source>
        <dbReference type="Proteomes" id="UP000179441"/>
    </source>
</evidence>
<sequence>MTVASREGYNLERLDVWGEEQRFEVTADRTVAYAKATNDPIESHLRGVVAPPVFAVVPAMNLMAEATISMVPDPLVFRILHGEHDFRLHRPIRPGETLSVRAKPIGIEGKSSGVVVTTLMETRSTTHDDLVNEQYFIGFFRGGEFDGSVGTVSPDHTFDESLRTRDAHYEFVQQFDEDQTYRYAEPAGDPMPIHLDDAFAKQMGLNGIIIHGLCTIAFVSHALIGAVSPGDSSTLKRLAVRLSKPAIPGEIITTRAWQTQSKERHVLSFETAGNEKPGKFVITDGIAEFSS</sequence>
<dbReference type="GO" id="GO:0006635">
    <property type="term" value="P:fatty acid beta-oxidation"/>
    <property type="evidence" value="ECO:0007669"/>
    <property type="project" value="TreeGrafter"/>
</dbReference>
<dbReference type="GO" id="GO:0044594">
    <property type="term" value="F:17-beta-hydroxysteroid dehydrogenase (NAD+) activity"/>
    <property type="evidence" value="ECO:0007669"/>
    <property type="project" value="TreeGrafter"/>
</dbReference>
<name>A0A1S1LKC5_MYCCH</name>
<dbReference type="GO" id="GO:0004300">
    <property type="term" value="F:enoyl-CoA hydratase activity"/>
    <property type="evidence" value="ECO:0007669"/>
    <property type="project" value="TreeGrafter"/>
</dbReference>
<evidence type="ECO:0000313" key="4">
    <source>
        <dbReference type="EMBL" id="OHU51332.1"/>
    </source>
</evidence>
<evidence type="ECO:0000256" key="1">
    <source>
        <dbReference type="ARBA" id="ARBA00005254"/>
    </source>
</evidence>
<dbReference type="InterPro" id="IPR002539">
    <property type="entry name" value="MaoC-like_dom"/>
</dbReference>
<comment type="caution">
    <text evidence="4">The sequence shown here is derived from an EMBL/GenBank/DDBJ whole genome shotgun (WGS) entry which is preliminary data.</text>
</comment>
<dbReference type="PANTHER" id="PTHR13078">
    <property type="entry name" value="PEROXISOMAL MULTIFUNCTIONAL ENZYME TYPE 2-RELATED"/>
    <property type="match status" value="1"/>
</dbReference>
<dbReference type="AlphaFoldDB" id="A0A1S1LKC5"/>
<feature type="domain" description="Peroxisomal multifunctional enzyme type 2-like N-terminal" evidence="3">
    <location>
        <begin position="48"/>
        <end position="142"/>
    </location>
</feature>
<proteinExistence type="inferred from homology"/>
<dbReference type="Proteomes" id="UP000179441">
    <property type="component" value="Unassembled WGS sequence"/>
</dbReference>
<reference evidence="6 7" key="1">
    <citation type="submission" date="2016-10" db="EMBL/GenBank/DDBJ databases">
        <title>Evaluation of Human, Veterinary and Environmental Mycobacterium chelonae Isolates by Core Genome Phylogenomic Analysis, Targeted Gene Comparison, and Anti-microbial Susceptibility Patterns: A Tale of Mistaken Identities.</title>
        <authorList>
            <person name="Fogelson S.B."/>
            <person name="Camus A.C."/>
            <person name="Lorenz W."/>
            <person name="Vasireddy R."/>
            <person name="Vasireddy S."/>
            <person name="Smith T."/>
            <person name="Brown-Elliott B.A."/>
            <person name="Wallace R.J.Jr."/>
            <person name="Hasan N.A."/>
            <person name="Reischl U."/>
            <person name="Sanchez S."/>
        </authorList>
    </citation>
    <scope>NUCLEOTIDE SEQUENCE [LARGE SCALE GENOMIC DNA]</scope>
    <source>
        <strain evidence="4 7">15515</strain>
        <strain evidence="5 6">15518</strain>
    </source>
</reference>
<dbReference type="InterPro" id="IPR029069">
    <property type="entry name" value="HotDog_dom_sf"/>
</dbReference>
<comment type="similarity">
    <text evidence="1">Belongs to the enoyl-CoA hydratase/isomerase family.</text>
</comment>
<dbReference type="InterPro" id="IPR054357">
    <property type="entry name" value="MFE-2_N"/>
</dbReference>
<accession>A0A1S1LKC5</accession>
<dbReference type="PANTHER" id="PTHR13078:SF56">
    <property type="entry name" value="PEROXISOMAL MULTIFUNCTIONAL ENZYME TYPE 2"/>
    <property type="match status" value="1"/>
</dbReference>
<gene>
    <name evidence="4" type="ORF">BKG82_22195</name>
    <name evidence="5" type="ORF">BKG84_17895</name>
</gene>
<dbReference type="Gene3D" id="3.10.129.10">
    <property type="entry name" value="Hotdog Thioesterase"/>
    <property type="match status" value="1"/>
</dbReference>
<feature type="domain" description="MaoC-like" evidence="2">
    <location>
        <begin position="174"/>
        <end position="265"/>
    </location>
</feature>
<keyword evidence="6" id="KW-1185">Reference proteome</keyword>
<organism evidence="4 7">
    <name type="scientific">Mycobacteroides chelonae</name>
    <name type="common">Mycobacterium chelonae</name>
    <dbReference type="NCBI Taxonomy" id="1774"/>
    <lineage>
        <taxon>Bacteria</taxon>
        <taxon>Bacillati</taxon>
        <taxon>Actinomycetota</taxon>
        <taxon>Actinomycetes</taxon>
        <taxon>Mycobacteriales</taxon>
        <taxon>Mycobacteriaceae</taxon>
        <taxon>Mycobacteroides</taxon>
    </lineage>
</organism>
<dbReference type="Pfam" id="PF22622">
    <property type="entry name" value="MFE-2_hydrat-2_N"/>
    <property type="match status" value="1"/>
</dbReference>
<protein>
    <submittedName>
        <fullName evidence="4">Dehydratase</fullName>
    </submittedName>
</protein>
<dbReference type="RefSeq" id="WP_057969878.1">
    <property type="nucleotide sequence ID" value="NZ_CP050145.1"/>
</dbReference>
<dbReference type="Proteomes" id="UP000180043">
    <property type="component" value="Unassembled WGS sequence"/>
</dbReference>
<dbReference type="GO" id="GO:0003857">
    <property type="term" value="F:(3S)-3-hydroxyacyl-CoA dehydrogenase (NAD+) activity"/>
    <property type="evidence" value="ECO:0007669"/>
    <property type="project" value="TreeGrafter"/>
</dbReference>